<organism evidence="9 10">
    <name type="scientific">Cognatishimia maritima</name>
    <dbReference type="NCBI Taxonomy" id="870908"/>
    <lineage>
        <taxon>Bacteria</taxon>
        <taxon>Pseudomonadati</taxon>
        <taxon>Pseudomonadota</taxon>
        <taxon>Alphaproteobacteria</taxon>
        <taxon>Rhodobacterales</taxon>
        <taxon>Paracoccaceae</taxon>
        <taxon>Cognatishimia</taxon>
    </lineage>
</organism>
<evidence type="ECO:0000256" key="3">
    <source>
        <dbReference type="ARBA" id="ARBA00022475"/>
    </source>
</evidence>
<dbReference type="NCBIfam" id="TIGR02480">
    <property type="entry name" value="fliN"/>
    <property type="match status" value="1"/>
</dbReference>
<comment type="function">
    <text evidence="7">FliN is one of three proteins (FliG, FliN, FliM) that form the rotor-mounted switch complex (C ring), located at the base of the basal body. This complex interacts with the CheY and CheZ chemotaxis proteins, in addition to contacting components of the motor that determine the direction of flagellar rotation.</text>
</comment>
<dbReference type="Proteomes" id="UP000184211">
    <property type="component" value="Unassembled WGS sequence"/>
</dbReference>
<keyword evidence="3 7" id="KW-1003">Cell membrane</keyword>
<keyword evidence="9" id="KW-0966">Cell projection</keyword>
<dbReference type="InterPro" id="IPR012826">
    <property type="entry name" value="FliN"/>
</dbReference>
<evidence type="ECO:0000313" key="9">
    <source>
        <dbReference type="EMBL" id="SHH79679.1"/>
    </source>
</evidence>
<evidence type="ECO:0000256" key="6">
    <source>
        <dbReference type="ARBA" id="ARBA00023136"/>
    </source>
</evidence>
<feature type="domain" description="Flagellar motor switch protein FliN-like C-terminal" evidence="8">
    <location>
        <begin position="47"/>
        <end position="117"/>
    </location>
</feature>
<keyword evidence="9" id="KW-0282">Flagellum</keyword>
<dbReference type="GO" id="GO:0005886">
    <property type="term" value="C:plasma membrane"/>
    <property type="evidence" value="ECO:0007669"/>
    <property type="project" value="UniProtKB-SubCell"/>
</dbReference>
<dbReference type="EMBL" id="FQWM01000009">
    <property type="protein sequence ID" value="SHH79679.1"/>
    <property type="molecule type" value="Genomic_DNA"/>
</dbReference>
<evidence type="ECO:0000256" key="7">
    <source>
        <dbReference type="RuleBase" id="RU362074"/>
    </source>
</evidence>
<protein>
    <recommendedName>
        <fullName evidence="2 7">Flagellar motor switch protein FliN</fullName>
    </recommendedName>
</protein>
<dbReference type="GO" id="GO:0003774">
    <property type="term" value="F:cytoskeletal motor activity"/>
    <property type="evidence" value="ECO:0007669"/>
    <property type="project" value="UniProtKB-UniRule"/>
</dbReference>
<dbReference type="PRINTS" id="PR00956">
    <property type="entry name" value="FLGMOTORFLIN"/>
</dbReference>
<dbReference type="OrthoDB" id="9790303at2"/>
<gene>
    <name evidence="9" type="ORF">SAMN04488044_3297</name>
</gene>
<comment type="similarity">
    <text evidence="1 7">Belongs to the FliN/MopA/SpaO family.</text>
</comment>
<dbReference type="InterPro" id="IPR051469">
    <property type="entry name" value="FliN/MopA/SpaO"/>
</dbReference>
<dbReference type="InterPro" id="IPR001172">
    <property type="entry name" value="FliN_T3SS_HrcQb"/>
</dbReference>
<evidence type="ECO:0000256" key="2">
    <source>
        <dbReference type="ARBA" id="ARBA00021897"/>
    </source>
</evidence>
<evidence type="ECO:0000256" key="5">
    <source>
        <dbReference type="ARBA" id="ARBA00022779"/>
    </source>
</evidence>
<keyword evidence="5 7" id="KW-0283">Flagellar rotation</keyword>
<keyword evidence="7" id="KW-0975">Bacterial flagellum</keyword>
<comment type="subcellular location">
    <subcellularLocation>
        <location evidence="7">Cell membrane</location>
        <topology evidence="7">Peripheral membrane protein</topology>
        <orientation evidence="7">Cytoplasmic side</orientation>
    </subcellularLocation>
    <subcellularLocation>
        <location evidence="7">Bacterial flagellum basal body</location>
    </subcellularLocation>
</comment>
<name>A0A1M5VWJ7_9RHOB</name>
<dbReference type="InterPro" id="IPR036429">
    <property type="entry name" value="SpoA-like_sf"/>
</dbReference>
<dbReference type="GO" id="GO:0009425">
    <property type="term" value="C:bacterial-type flagellum basal body"/>
    <property type="evidence" value="ECO:0007669"/>
    <property type="project" value="UniProtKB-SubCell"/>
</dbReference>
<reference evidence="10" key="1">
    <citation type="submission" date="2016-11" db="EMBL/GenBank/DDBJ databases">
        <authorList>
            <person name="Varghese N."/>
            <person name="Submissions S."/>
        </authorList>
    </citation>
    <scope>NUCLEOTIDE SEQUENCE [LARGE SCALE GENOMIC DNA]</scope>
    <source>
        <strain evidence="10">DSM 28223</strain>
    </source>
</reference>
<keyword evidence="6 7" id="KW-0472">Membrane</keyword>
<dbReference type="STRING" id="870908.SAMN04488044_3297"/>
<accession>A0A1M5VWJ7</accession>
<dbReference type="PANTHER" id="PTHR43484:SF1">
    <property type="entry name" value="FLAGELLAR MOTOR SWITCH PROTEIN FLIN"/>
    <property type="match status" value="1"/>
</dbReference>
<evidence type="ECO:0000313" key="10">
    <source>
        <dbReference type="Proteomes" id="UP000184211"/>
    </source>
</evidence>
<keyword evidence="10" id="KW-1185">Reference proteome</keyword>
<dbReference type="RefSeq" id="WP_072794124.1">
    <property type="nucleotide sequence ID" value="NZ_FQWM01000009.1"/>
</dbReference>
<evidence type="ECO:0000256" key="1">
    <source>
        <dbReference type="ARBA" id="ARBA00009226"/>
    </source>
</evidence>
<evidence type="ECO:0000259" key="8">
    <source>
        <dbReference type="Pfam" id="PF01052"/>
    </source>
</evidence>
<dbReference type="GO" id="GO:0006935">
    <property type="term" value="P:chemotaxis"/>
    <property type="evidence" value="ECO:0007669"/>
    <property type="project" value="UniProtKB-KW"/>
</dbReference>
<proteinExistence type="inferred from homology"/>
<dbReference type="GO" id="GO:0071973">
    <property type="term" value="P:bacterial-type flagellum-dependent cell motility"/>
    <property type="evidence" value="ECO:0007669"/>
    <property type="project" value="UniProtKB-UniRule"/>
</dbReference>
<dbReference type="AlphaFoldDB" id="A0A1M5VWJ7"/>
<dbReference type="PANTHER" id="PTHR43484">
    <property type="match status" value="1"/>
</dbReference>
<dbReference type="SUPFAM" id="SSF101801">
    <property type="entry name" value="Surface presentation of antigens (SPOA)"/>
    <property type="match status" value="1"/>
</dbReference>
<keyword evidence="9" id="KW-0969">Cilium</keyword>
<dbReference type="Gene3D" id="2.30.330.10">
    <property type="entry name" value="SpoA-like"/>
    <property type="match status" value="1"/>
</dbReference>
<keyword evidence="4 7" id="KW-0145">Chemotaxis</keyword>
<dbReference type="InterPro" id="IPR001543">
    <property type="entry name" value="FliN-like_C"/>
</dbReference>
<evidence type="ECO:0000256" key="4">
    <source>
        <dbReference type="ARBA" id="ARBA00022500"/>
    </source>
</evidence>
<sequence>MSDETPTPDQDPKDPQDTVSSVALEDGMDAATLEKALADGKGRNIDALYNVKLDVRVVLGRSRMSISDLLDLTRGSVIELDRKVGDPIDIMINDRMVARGDLVKVNGDFIGVALREIVKDFIPGN</sequence>
<dbReference type="Pfam" id="PF01052">
    <property type="entry name" value="FliMN_C"/>
    <property type="match status" value="1"/>
</dbReference>